<evidence type="ECO:0000256" key="2">
    <source>
        <dbReference type="ARBA" id="ARBA00022528"/>
    </source>
</evidence>
<gene>
    <name evidence="5" type="primary">Cbr</name>
</gene>
<dbReference type="SUPFAM" id="SSF103511">
    <property type="entry name" value="Chlorophyll a-b binding protein"/>
    <property type="match status" value="1"/>
</dbReference>
<evidence type="ECO:0000256" key="3">
    <source>
        <dbReference type="ARBA" id="ARBA00022640"/>
    </source>
</evidence>
<evidence type="ECO:0000256" key="1">
    <source>
        <dbReference type="ARBA" id="ARBA00004229"/>
    </source>
</evidence>
<feature type="region of interest" description="Disordered" evidence="4">
    <location>
        <begin position="17"/>
        <end position="55"/>
    </location>
</feature>
<dbReference type="InterPro" id="IPR022796">
    <property type="entry name" value="Chloroa_b-bind"/>
</dbReference>
<keyword evidence="3" id="KW-0934">Plastid</keyword>
<accession>C7SBJ5</accession>
<dbReference type="GO" id="GO:0009507">
    <property type="term" value="C:chloroplast"/>
    <property type="evidence" value="ECO:0007669"/>
    <property type="project" value="UniProtKB-SubCell"/>
</dbReference>
<dbReference type="Gene3D" id="1.10.3460.10">
    <property type="entry name" value="Chlorophyll a/b binding protein domain"/>
    <property type="match status" value="1"/>
</dbReference>
<organism evidence="5">
    <name type="scientific">Ulva fasciata</name>
    <dbReference type="NCBI Taxonomy" id="111617"/>
    <lineage>
        <taxon>Eukaryota</taxon>
        <taxon>Viridiplantae</taxon>
        <taxon>Chlorophyta</taxon>
        <taxon>core chlorophytes</taxon>
        <taxon>Ulvophyceae</taxon>
        <taxon>OUU clade</taxon>
        <taxon>Ulvales</taxon>
        <taxon>Ulvaceae</taxon>
        <taxon>Ulva</taxon>
    </lineage>
</organism>
<dbReference type="EMBL" id="FJ012162">
    <property type="protein sequence ID" value="ACM50885.1"/>
    <property type="molecule type" value="mRNA"/>
</dbReference>
<proteinExistence type="evidence at transcript level"/>
<dbReference type="Pfam" id="PF00504">
    <property type="entry name" value="Chloroa_b-bind"/>
    <property type="match status" value="1"/>
</dbReference>
<reference evidence="5" key="1">
    <citation type="submission" date="2008-08" db="EMBL/GenBank/DDBJ databases">
        <title>Hypersalinity induced expression of genes in Ulva fasciata Delile.</title>
        <authorList>
            <person name="Lee T.-M."/>
            <person name="Shu Y.-T."/>
            <person name="Sung M.-S."/>
            <person name="Liu Y.-P."/>
        </authorList>
    </citation>
    <scope>NUCLEOTIDE SEQUENCE</scope>
</reference>
<evidence type="ECO:0000313" key="5">
    <source>
        <dbReference type="EMBL" id="ACM50885.1"/>
    </source>
</evidence>
<evidence type="ECO:0000256" key="4">
    <source>
        <dbReference type="SAM" id="MobiDB-lite"/>
    </source>
</evidence>
<protein>
    <submittedName>
        <fullName evidence="5">Carotene biosynthesis-related protein</fullName>
    </submittedName>
</protein>
<name>C7SBJ5_9CHLO</name>
<dbReference type="AlphaFoldDB" id="C7SBJ5"/>
<feature type="compositionally biased region" description="Low complexity" evidence="4">
    <location>
        <begin position="31"/>
        <end position="51"/>
    </location>
</feature>
<sequence>MFATSISSQRMFARAQARARTVSARAEPVKPETTPAPEETPAAPESSLASAGISPDAPAEAVATPVLGRTQELINSHAAMLGIVAAVGSEIFSGQSVWSQIAGKYIDGEVVEKAHGNSTLFFGAVVVIITMTTLTPKFLGDNPSVEDKEFGPFTATAETINGRLAMMGFFSLLVVEFFKQSPIF</sequence>
<keyword evidence="2" id="KW-0150">Chloroplast</keyword>
<comment type="subcellular location">
    <subcellularLocation>
        <location evidence="1">Plastid</location>
        <location evidence="1">Chloroplast</location>
    </subcellularLocation>
</comment>